<dbReference type="Pfam" id="PF00512">
    <property type="entry name" value="HisKA"/>
    <property type="match status" value="1"/>
</dbReference>
<dbReference type="SUPFAM" id="SSF55874">
    <property type="entry name" value="ATPase domain of HSP90 chaperone/DNA topoisomerase II/histidine kinase"/>
    <property type="match status" value="1"/>
</dbReference>
<feature type="domain" description="HAMP" evidence="13">
    <location>
        <begin position="191"/>
        <end position="244"/>
    </location>
</feature>
<dbReference type="PROSITE" id="PS50885">
    <property type="entry name" value="HAMP"/>
    <property type="match status" value="1"/>
</dbReference>
<evidence type="ECO:0000256" key="3">
    <source>
        <dbReference type="ARBA" id="ARBA00012438"/>
    </source>
</evidence>
<dbReference type="InterPro" id="IPR004358">
    <property type="entry name" value="Sig_transdc_His_kin-like_C"/>
</dbReference>
<dbReference type="CDD" id="cd00075">
    <property type="entry name" value="HATPase"/>
    <property type="match status" value="1"/>
</dbReference>
<evidence type="ECO:0000256" key="10">
    <source>
        <dbReference type="ARBA" id="ARBA00023136"/>
    </source>
</evidence>
<evidence type="ECO:0000256" key="9">
    <source>
        <dbReference type="ARBA" id="ARBA00023012"/>
    </source>
</evidence>
<dbReference type="SMART" id="SM00388">
    <property type="entry name" value="HisKA"/>
    <property type="match status" value="1"/>
</dbReference>
<evidence type="ECO:0000256" key="4">
    <source>
        <dbReference type="ARBA" id="ARBA00022553"/>
    </source>
</evidence>
<dbReference type="AlphaFoldDB" id="A0A2D2D3B2"/>
<evidence type="ECO:0000256" key="5">
    <source>
        <dbReference type="ARBA" id="ARBA00022679"/>
    </source>
</evidence>
<dbReference type="EC" id="2.7.13.3" evidence="3"/>
<dbReference type="SUPFAM" id="SSF47384">
    <property type="entry name" value="Homodimeric domain of signal transducing histidine kinase"/>
    <property type="match status" value="1"/>
</dbReference>
<keyword evidence="8 11" id="KW-1133">Transmembrane helix</keyword>
<keyword evidence="7 14" id="KW-0418">Kinase</keyword>
<evidence type="ECO:0000256" key="2">
    <source>
        <dbReference type="ARBA" id="ARBA00004141"/>
    </source>
</evidence>
<dbReference type="InterPro" id="IPR003594">
    <property type="entry name" value="HATPase_dom"/>
</dbReference>
<dbReference type="InterPro" id="IPR005467">
    <property type="entry name" value="His_kinase_dom"/>
</dbReference>
<dbReference type="GO" id="GO:0000155">
    <property type="term" value="F:phosphorelay sensor kinase activity"/>
    <property type="evidence" value="ECO:0007669"/>
    <property type="project" value="InterPro"/>
</dbReference>
<dbReference type="KEGG" id="mtw:CQW49_17650"/>
<dbReference type="PANTHER" id="PTHR45436:SF15">
    <property type="entry name" value="SENSOR HISTIDINE KINASE CUSS"/>
    <property type="match status" value="1"/>
</dbReference>
<dbReference type="Gene3D" id="3.30.565.10">
    <property type="entry name" value="Histidine kinase-like ATPase, C-terminal domain"/>
    <property type="match status" value="1"/>
</dbReference>
<feature type="domain" description="Histidine kinase" evidence="12">
    <location>
        <begin position="252"/>
        <end position="452"/>
    </location>
</feature>
<evidence type="ECO:0000256" key="8">
    <source>
        <dbReference type="ARBA" id="ARBA00022989"/>
    </source>
</evidence>
<evidence type="ECO:0000256" key="11">
    <source>
        <dbReference type="SAM" id="Phobius"/>
    </source>
</evidence>
<evidence type="ECO:0000259" key="12">
    <source>
        <dbReference type="PROSITE" id="PS50109"/>
    </source>
</evidence>
<dbReference type="InterPro" id="IPR050428">
    <property type="entry name" value="TCS_sensor_his_kinase"/>
</dbReference>
<dbReference type="Gene3D" id="1.10.287.130">
    <property type="match status" value="1"/>
</dbReference>
<evidence type="ECO:0000313" key="15">
    <source>
        <dbReference type="Proteomes" id="UP000230709"/>
    </source>
</evidence>
<dbReference type="SMART" id="SM00387">
    <property type="entry name" value="HATPase_c"/>
    <property type="match status" value="1"/>
</dbReference>
<keyword evidence="15" id="KW-1185">Reference proteome</keyword>
<protein>
    <recommendedName>
        <fullName evidence="3">histidine kinase</fullName>
        <ecNumber evidence="3">2.7.13.3</ecNumber>
    </recommendedName>
</protein>
<organism evidence="14 15">
    <name type="scientific">Methylosinus trichosporium (strain ATCC 35070 / NCIMB 11131 / UNIQEM 75 / OB3b)</name>
    <dbReference type="NCBI Taxonomy" id="595536"/>
    <lineage>
        <taxon>Bacteria</taxon>
        <taxon>Pseudomonadati</taxon>
        <taxon>Pseudomonadota</taxon>
        <taxon>Alphaproteobacteria</taxon>
        <taxon>Hyphomicrobiales</taxon>
        <taxon>Methylocystaceae</taxon>
        <taxon>Methylosinus</taxon>
    </lineage>
</organism>
<dbReference type="GO" id="GO:0005886">
    <property type="term" value="C:plasma membrane"/>
    <property type="evidence" value="ECO:0007669"/>
    <property type="project" value="TreeGrafter"/>
</dbReference>
<dbReference type="RefSeq" id="WP_003608279.1">
    <property type="nucleotide sequence ID" value="NZ_ADVE02000001.1"/>
</dbReference>
<keyword evidence="4" id="KW-0597">Phosphoprotein</keyword>
<evidence type="ECO:0000313" key="14">
    <source>
        <dbReference type="EMBL" id="ATQ69501.1"/>
    </source>
</evidence>
<proteinExistence type="predicted"/>
<keyword evidence="5" id="KW-0808">Transferase</keyword>
<accession>A0A2D2D3B2</accession>
<dbReference type="InterPro" id="IPR003661">
    <property type="entry name" value="HisK_dim/P_dom"/>
</dbReference>
<feature type="transmembrane region" description="Helical" evidence="11">
    <location>
        <begin position="7"/>
        <end position="26"/>
    </location>
</feature>
<keyword evidence="10 11" id="KW-0472">Membrane</keyword>
<evidence type="ECO:0000259" key="13">
    <source>
        <dbReference type="PROSITE" id="PS50885"/>
    </source>
</evidence>
<keyword evidence="6 11" id="KW-0812">Transmembrane</keyword>
<dbReference type="Pfam" id="PF02518">
    <property type="entry name" value="HATPase_c"/>
    <property type="match status" value="1"/>
</dbReference>
<gene>
    <name evidence="14" type="ORF">CQW49_17650</name>
</gene>
<name>A0A2D2D3B2_METT3</name>
<dbReference type="InterPro" id="IPR036097">
    <property type="entry name" value="HisK_dim/P_sf"/>
</dbReference>
<sequence>MRSPSLLARLVLAITVAELIVLFLVWPSVTILVTYLGLAATESNTVWAEFHAIEVIENALRKDSDGSVHIEATPALRAYQARNPNFRFAIIDERSGAALAGSSEELARVLPSGGAIISIKTYFRISNDPDPDARGVYMRMTTPNYSMVIHGYALHPEDLIAVMRAHTDIAQLVPFSPYVVFAIIGSWLATRFGLAPLYAAKERLAKIDLSSIDQRIDAAKAPKEIAPLLDAINAALARLEDGAKRQRRFTANAAHELLTPIAILRARLDAPNEPGFLSDLGRDMRRMQSVVEQLLVLARGAERGRLAVADLDLGALARHIIADYLPLIVDSGRSIALDPPAAPVIVRANGQALECMLSNLINNALRAEPLGGTIVLRVGPDARLEVIDHGEGVAASEQDLVFEPFWRRTETTRGAGLGLSIVKELAEKQGGGVYVTQTPGGGATFGLAFPSP</sequence>
<dbReference type="InterPro" id="IPR036890">
    <property type="entry name" value="HATPase_C_sf"/>
</dbReference>
<dbReference type="Proteomes" id="UP000230709">
    <property type="component" value="Chromosome"/>
</dbReference>
<keyword evidence="9" id="KW-0902">Two-component regulatory system</keyword>
<dbReference type="CDD" id="cd00082">
    <property type="entry name" value="HisKA"/>
    <property type="match status" value="1"/>
</dbReference>
<evidence type="ECO:0000256" key="7">
    <source>
        <dbReference type="ARBA" id="ARBA00022777"/>
    </source>
</evidence>
<dbReference type="PANTHER" id="PTHR45436">
    <property type="entry name" value="SENSOR HISTIDINE KINASE YKOH"/>
    <property type="match status" value="1"/>
</dbReference>
<dbReference type="InterPro" id="IPR003660">
    <property type="entry name" value="HAMP_dom"/>
</dbReference>
<evidence type="ECO:0000256" key="6">
    <source>
        <dbReference type="ARBA" id="ARBA00022692"/>
    </source>
</evidence>
<dbReference type="PROSITE" id="PS50109">
    <property type="entry name" value="HIS_KIN"/>
    <property type="match status" value="1"/>
</dbReference>
<comment type="catalytic activity">
    <reaction evidence="1">
        <text>ATP + protein L-histidine = ADP + protein N-phospho-L-histidine.</text>
        <dbReference type="EC" id="2.7.13.3"/>
    </reaction>
</comment>
<dbReference type="EMBL" id="CP023737">
    <property type="protein sequence ID" value="ATQ69501.1"/>
    <property type="molecule type" value="Genomic_DNA"/>
</dbReference>
<comment type="subcellular location">
    <subcellularLocation>
        <location evidence="2">Membrane</location>
        <topology evidence="2">Multi-pass membrane protein</topology>
    </subcellularLocation>
</comment>
<dbReference type="PRINTS" id="PR00344">
    <property type="entry name" value="BCTRLSENSOR"/>
</dbReference>
<dbReference type="STRING" id="595536.GCA_000178815_01649"/>
<reference evidence="15" key="1">
    <citation type="submission" date="2017-10" db="EMBL/GenBank/DDBJ databases">
        <title>Completed PacBio SMRT sequence of Methylosinus trichosporium OB3b reveals presence of a third large plasmid.</title>
        <authorList>
            <person name="Charles T.C."/>
            <person name="Lynch M.D.J."/>
            <person name="Heil J.R."/>
            <person name="Cheng J."/>
        </authorList>
    </citation>
    <scope>NUCLEOTIDE SEQUENCE [LARGE SCALE GENOMIC DNA]</scope>
    <source>
        <strain evidence="15">OB3b</strain>
    </source>
</reference>
<evidence type="ECO:0000256" key="1">
    <source>
        <dbReference type="ARBA" id="ARBA00000085"/>
    </source>
</evidence>